<dbReference type="OrthoDB" id="6629909at2759"/>
<organism evidence="4 5">
    <name type="scientific">Cloeon dipterum</name>
    <dbReference type="NCBI Taxonomy" id="197152"/>
    <lineage>
        <taxon>Eukaryota</taxon>
        <taxon>Metazoa</taxon>
        <taxon>Ecdysozoa</taxon>
        <taxon>Arthropoda</taxon>
        <taxon>Hexapoda</taxon>
        <taxon>Insecta</taxon>
        <taxon>Pterygota</taxon>
        <taxon>Palaeoptera</taxon>
        <taxon>Ephemeroptera</taxon>
        <taxon>Pisciforma</taxon>
        <taxon>Baetidae</taxon>
        <taxon>Cloeon</taxon>
    </lineage>
</organism>
<comment type="caution">
    <text evidence="4">The sequence shown here is derived from an EMBL/GenBank/DDBJ whole genome shotgun (WGS) entry which is preliminary data.</text>
</comment>
<evidence type="ECO:0000259" key="3">
    <source>
        <dbReference type="Pfam" id="PF16064"/>
    </source>
</evidence>
<gene>
    <name evidence="4" type="ORF">CLODIP_2_CD09522</name>
</gene>
<dbReference type="AlphaFoldDB" id="A0A8S1D416"/>
<feature type="coiled-coil region" evidence="1">
    <location>
        <begin position="512"/>
        <end position="549"/>
    </location>
</feature>
<name>A0A8S1D416_9INSE</name>
<dbReference type="EMBL" id="CADEPI010000074">
    <property type="protein sequence ID" value="CAB3372606.1"/>
    <property type="molecule type" value="Genomic_DNA"/>
</dbReference>
<dbReference type="Proteomes" id="UP000494165">
    <property type="component" value="Unassembled WGS sequence"/>
</dbReference>
<evidence type="ECO:0000313" key="5">
    <source>
        <dbReference type="Proteomes" id="UP000494165"/>
    </source>
</evidence>
<feature type="compositionally biased region" description="Polar residues" evidence="2">
    <location>
        <begin position="388"/>
        <end position="405"/>
    </location>
</feature>
<keyword evidence="1" id="KW-0175">Coiled coil</keyword>
<accession>A0A8S1D416</accession>
<sequence>MDLGHNRKDVEKRSKQTRREIARVLEKLDRESGGESSAYDGSPRSPSFAEKNIDEDPVNGGEIPENLEEVQSASESSSEESFDEEQLQRSDDSEEQQQSVFDIEDEEEEDSGVGQPMDTQTPTILSQIVNWALKFLVSLVALRALLFILRQHPCFAEFPKDPRTLLKSPRRTKVESIPPGEYIHLGIGEGLKNIFSCTLCDIDTINIDIGIDGVPLAKSGGHDSYPICAAVKVRENEYVYTVGLYHGEEKPNSSNAFLKPMIDEALQLHEHGLEINGKIRMMFSVVHFPASKTVDAVPSHWIKNGKVPWPETGMSKATLKRIAESKAAPNKTYELFTVENISATNDLEQADRRANKAQYTRDVSTTEIDSTLEDEDSESDVEEEVENRNQLTSSDSDGSQHSYNLKSKKSTQKGKENKGKEITQAEAVEYLETRSSKTRQKTKISNGSRNISDEFDTRNDKLESISKRSQTTLRMASTEKRRSPSLKDTDLDEVFVNRKKCKCGDKTNALLVEVLERQIRMEQRQKQILKSLQSRANNASQSSSDATEKKPGANEIYLKFFPLKSHQEKEEIESKLKNDQEFRKAVITSMSQRCGHDTEKKAVEAIMKSSLDKDFASQFTRDGTKSKEAFRELELYKIMKQAILDCKTLKVEPTEAEVDKYLSRWLTIQSNVRKSETSPDSSKS</sequence>
<evidence type="ECO:0000313" key="4">
    <source>
        <dbReference type="EMBL" id="CAB3372606.1"/>
    </source>
</evidence>
<feature type="domain" description="DUF4806" evidence="3">
    <location>
        <begin position="560"/>
        <end position="642"/>
    </location>
</feature>
<evidence type="ECO:0000256" key="1">
    <source>
        <dbReference type="SAM" id="Coils"/>
    </source>
</evidence>
<keyword evidence="5" id="KW-1185">Reference proteome</keyword>
<protein>
    <recommendedName>
        <fullName evidence="3">DUF4806 domain-containing protein</fullName>
    </recommendedName>
</protein>
<dbReference type="InterPro" id="IPR032071">
    <property type="entry name" value="DUF4806"/>
</dbReference>
<feature type="region of interest" description="Disordered" evidence="2">
    <location>
        <begin position="1"/>
        <end position="119"/>
    </location>
</feature>
<feature type="region of interest" description="Disordered" evidence="2">
    <location>
        <begin position="352"/>
        <end position="457"/>
    </location>
</feature>
<feature type="compositionally biased region" description="Acidic residues" evidence="2">
    <location>
        <begin position="370"/>
        <end position="385"/>
    </location>
</feature>
<proteinExistence type="predicted"/>
<feature type="compositionally biased region" description="Basic and acidic residues" evidence="2">
    <location>
        <begin position="1"/>
        <end position="33"/>
    </location>
</feature>
<dbReference type="Pfam" id="PF16064">
    <property type="entry name" value="DUF4806"/>
    <property type="match status" value="1"/>
</dbReference>
<evidence type="ECO:0000256" key="2">
    <source>
        <dbReference type="SAM" id="MobiDB-lite"/>
    </source>
</evidence>
<reference evidence="4 5" key="1">
    <citation type="submission" date="2020-04" db="EMBL/GenBank/DDBJ databases">
        <authorList>
            <person name="Alioto T."/>
            <person name="Alioto T."/>
            <person name="Gomez Garrido J."/>
        </authorList>
    </citation>
    <scope>NUCLEOTIDE SEQUENCE [LARGE SCALE GENOMIC DNA]</scope>
</reference>
<feature type="compositionally biased region" description="Basic and acidic residues" evidence="2">
    <location>
        <begin position="413"/>
        <end position="423"/>
    </location>
</feature>
<feature type="compositionally biased region" description="Acidic residues" evidence="2">
    <location>
        <begin position="102"/>
        <end position="111"/>
    </location>
</feature>